<evidence type="ECO:0000313" key="3">
    <source>
        <dbReference type="Proteomes" id="UP000192911"/>
    </source>
</evidence>
<keyword evidence="1" id="KW-1133">Transmembrane helix</keyword>
<protein>
    <submittedName>
        <fullName evidence="2">Uncharacterized protein</fullName>
    </submittedName>
</protein>
<dbReference type="Proteomes" id="UP000192911">
    <property type="component" value="Unassembled WGS sequence"/>
</dbReference>
<dbReference type="RefSeq" id="WP_139831226.1">
    <property type="nucleotide sequence ID" value="NZ_BSQD01000009.1"/>
</dbReference>
<reference evidence="3" key="1">
    <citation type="submission" date="2017-04" db="EMBL/GenBank/DDBJ databases">
        <authorList>
            <person name="Varghese N."/>
            <person name="Submissions S."/>
        </authorList>
    </citation>
    <scope>NUCLEOTIDE SEQUENCE [LARGE SCALE GENOMIC DNA]</scope>
    <source>
        <strain evidence="3">Ballard 720</strain>
    </source>
</reference>
<dbReference type="EMBL" id="FXAH01000022">
    <property type="protein sequence ID" value="SMF80415.1"/>
    <property type="molecule type" value="Genomic_DNA"/>
</dbReference>
<feature type="transmembrane region" description="Helical" evidence="1">
    <location>
        <begin position="159"/>
        <end position="179"/>
    </location>
</feature>
<keyword evidence="1" id="KW-0472">Membrane</keyword>
<dbReference type="GeneID" id="95549992"/>
<evidence type="ECO:0000256" key="1">
    <source>
        <dbReference type="SAM" id="Phobius"/>
    </source>
</evidence>
<accession>A0A1X7H7X7</accession>
<dbReference type="OrthoDB" id="9990313at2"/>
<proteinExistence type="predicted"/>
<feature type="transmembrane region" description="Helical" evidence="1">
    <location>
        <begin position="131"/>
        <end position="153"/>
    </location>
</feature>
<evidence type="ECO:0000313" key="2">
    <source>
        <dbReference type="EMBL" id="SMF80415.1"/>
    </source>
</evidence>
<organism evidence="2 3">
    <name type="scientific">Trinickia caryophylli</name>
    <name type="common">Paraburkholderia caryophylli</name>
    <dbReference type="NCBI Taxonomy" id="28094"/>
    <lineage>
        <taxon>Bacteria</taxon>
        <taxon>Pseudomonadati</taxon>
        <taxon>Pseudomonadota</taxon>
        <taxon>Betaproteobacteria</taxon>
        <taxon>Burkholderiales</taxon>
        <taxon>Burkholderiaceae</taxon>
        <taxon>Trinickia</taxon>
    </lineage>
</organism>
<keyword evidence="3" id="KW-1185">Reference proteome</keyword>
<keyword evidence="1" id="KW-0812">Transmembrane</keyword>
<name>A0A1X7H7X7_TRICW</name>
<gene>
    <name evidence="2" type="ORF">SAMN06295900_12248</name>
</gene>
<sequence length="259" mass="27291">MNIPSLLTTPLRTDPATYIASAGAPESTPRVRPDAGTVALAENVTLYTSKDRKHDNPLTMSGKSGDYVRFVDTKDKEYKYTPTDKPTVFLDAKGRNVYVVDSKEHREAVAALRDRADNQGRILRDMPLPQYVARAAALGAIAGGTIGGTAAGIPGAVGGAVAGAAVIGGPAAAIANLMLHKDQFILRDKLAVLQDTGVMRRAETLRDAVVHSTNGKGAAFYECLFSTSDDTVALAEQEASRRLDALVEQEGKAAAQPAA</sequence>
<dbReference type="AlphaFoldDB" id="A0A1X7H7X7"/>